<comment type="caution">
    <text evidence="1">The sequence shown here is derived from an EMBL/GenBank/DDBJ whole genome shotgun (WGS) entry which is preliminary data.</text>
</comment>
<gene>
    <name evidence="1" type="primary">qatC</name>
    <name evidence="1" type="ORF">RBU60_06630</name>
</gene>
<dbReference type="EMBL" id="JAVHUL010000013">
    <property type="protein sequence ID" value="MDQ7917245.1"/>
    <property type="molecule type" value="Genomic_DNA"/>
</dbReference>
<dbReference type="InterPro" id="IPR049676">
    <property type="entry name" value="QatC"/>
</dbReference>
<dbReference type="InterPro" id="IPR014729">
    <property type="entry name" value="Rossmann-like_a/b/a_fold"/>
</dbReference>
<name>A0ABU1A0Y8_9FLAO</name>
<dbReference type="Gene3D" id="3.40.50.620">
    <property type="entry name" value="HUPs"/>
    <property type="match status" value="1"/>
</dbReference>
<evidence type="ECO:0000313" key="2">
    <source>
        <dbReference type="Proteomes" id="UP001230915"/>
    </source>
</evidence>
<reference evidence="1 2" key="1">
    <citation type="submission" date="2023-08" db="EMBL/GenBank/DDBJ databases">
        <title>Mesonia sp. MT50, isolated from deep-sea sediment of the Mariana Trench.</title>
        <authorList>
            <person name="Fu H."/>
        </authorList>
    </citation>
    <scope>NUCLEOTIDE SEQUENCE [LARGE SCALE GENOMIC DNA]</scope>
    <source>
        <strain evidence="1 2">MT50</strain>
    </source>
</reference>
<dbReference type="NCBIfam" id="NF041925">
    <property type="entry name" value="QatC"/>
    <property type="match status" value="1"/>
</dbReference>
<organism evidence="1 2">
    <name type="scientific">Mesonia profundi</name>
    <dbReference type="NCBI Taxonomy" id="3070998"/>
    <lineage>
        <taxon>Bacteria</taxon>
        <taxon>Pseudomonadati</taxon>
        <taxon>Bacteroidota</taxon>
        <taxon>Flavobacteriia</taxon>
        <taxon>Flavobacteriales</taxon>
        <taxon>Flavobacteriaceae</taxon>
        <taxon>Mesonia</taxon>
    </lineage>
</organism>
<dbReference type="Proteomes" id="UP001230915">
    <property type="component" value="Unassembled WGS sequence"/>
</dbReference>
<sequence>MRIKIEVNPAKDGQFSETFLCQEIDGVQKKAQLNIAHFHNLYDFTKETSSVGFDFFLIAAIVYGTDDLLSRELYSYNGWTREIEIEFPVKNIDYWKLAITELEETLGFLTGDVWSITFRQMEVEVLYLPRKNRRKSNIPKYNYPNIEFVSLFSGGLDSLIGVINKLNSLDNGKIGLLVSHFDPTYTGPKKDQTLILEEFEKSFDNKYKHIRATVGLSQRYINGDKITKDANQRSRSILFIGIAAYLLNKVPTSNTILIPENGTISLNHPLTKSRTSSLSTRTTHPYFFRKLQESLEIVNLNISLINPFKLDTKGKMVVDCDNTTILQKTYPLSVSCGKRGHKVHWENRNAKQCGICMPCIYRRAALHKNNWDTDTYGNDLLTLTDMNKAKPDVKALFDYLGTSISLKEIKRNLLVNGSIEISNLDAYANLVHNSRVEILNWIRDKGNDQLKKILKIQ</sequence>
<keyword evidence="2" id="KW-1185">Reference proteome</keyword>
<dbReference type="RefSeq" id="WP_308863955.1">
    <property type="nucleotide sequence ID" value="NZ_JAVHUL010000013.1"/>
</dbReference>
<evidence type="ECO:0000313" key="1">
    <source>
        <dbReference type="EMBL" id="MDQ7917245.1"/>
    </source>
</evidence>
<proteinExistence type="predicted"/>
<protein>
    <submittedName>
        <fullName evidence="1">Qat anti-phage system QueC-like protein QatC</fullName>
    </submittedName>
</protein>
<accession>A0ABU1A0Y8</accession>